<dbReference type="InterPro" id="IPR000403">
    <property type="entry name" value="PI3/4_kinase_cat_dom"/>
</dbReference>
<dbReference type="FunFam" id="1.10.1070.11:FF:000016">
    <property type="entry name" value="PIK1p Phosphatidylinositol 4-kinase"/>
    <property type="match status" value="1"/>
</dbReference>
<dbReference type="OrthoDB" id="10264149at2759"/>
<dbReference type="GO" id="GO:0016020">
    <property type="term" value="C:membrane"/>
    <property type="evidence" value="ECO:0007669"/>
    <property type="project" value="TreeGrafter"/>
</dbReference>
<gene>
    <name evidence="7" type="ORF">H310_02757</name>
</gene>
<feature type="compositionally biased region" description="Basic and acidic residues" evidence="5">
    <location>
        <begin position="455"/>
        <end position="469"/>
    </location>
</feature>
<dbReference type="GO" id="GO:0046854">
    <property type="term" value="P:phosphatidylinositol phosphate biosynthetic process"/>
    <property type="evidence" value="ECO:0007669"/>
    <property type="project" value="InterPro"/>
</dbReference>
<evidence type="ECO:0000256" key="3">
    <source>
        <dbReference type="ARBA" id="ARBA00022679"/>
    </source>
</evidence>
<dbReference type="InterPro" id="IPR036940">
    <property type="entry name" value="PI3/4_kinase_cat_sf"/>
</dbReference>
<keyword evidence="3" id="KW-0808">Transferase</keyword>
<dbReference type="RefSeq" id="XP_008864601.1">
    <property type="nucleotide sequence ID" value="XM_008866379.1"/>
</dbReference>
<dbReference type="VEuPathDB" id="FungiDB:H310_02757"/>
<evidence type="ECO:0000256" key="2">
    <source>
        <dbReference type="ARBA" id="ARBA00012169"/>
    </source>
</evidence>
<organism evidence="7">
    <name type="scientific">Aphanomyces invadans</name>
    <dbReference type="NCBI Taxonomy" id="157072"/>
    <lineage>
        <taxon>Eukaryota</taxon>
        <taxon>Sar</taxon>
        <taxon>Stramenopiles</taxon>
        <taxon>Oomycota</taxon>
        <taxon>Saprolegniomycetes</taxon>
        <taxon>Saprolegniales</taxon>
        <taxon>Verrucalvaceae</taxon>
        <taxon>Aphanomyces</taxon>
    </lineage>
</organism>
<dbReference type="GO" id="GO:0004430">
    <property type="term" value="F:1-phosphatidylinositol 4-kinase activity"/>
    <property type="evidence" value="ECO:0007669"/>
    <property type="project" value="UniProtKB-EC"/>
</dbReference>
<evidence type="ECO:0000313" key="7">
    <source>
        <dbReference type="EMBL" id="ETW06526.1"/>
    </source>
</evidence>
<dbReference type="InterPro" id="IPR049160">
    <property type="entry name" value="PI4KB-PIK1_PIK"/>
</dbReference>
<feature type="compositionally biased region" description="Low complexity" evidence="5">
    <location>
        <begin position="351"/>
        <end position="366"/>
    </location>
</feature>
<feature type="region of interest" description="Disordered" evidence="5">
    <location>
        <begin position="343"/>
        <end position="386"/>
    </location>
</feature>
<dbReference type="STRING" id="157072.A0A024UJB2"/>
<keyword evidence="4" id="KW-0418">Kinase</keyword>
<dbReference type="PROSITE" id="PS50290">
    <property type="entry name" value="PI3_4_KINASE_3"/>
    <property type="match status" value="1"/>
</dbReference>
<dbReference type="Gene3D" id="1.25.40.70">
    <property type="entry name" value="Phosphatidylinositol 3-kinase, accessory domain (PIK)"/>
    <property type="match status" value="1"/>
</dbReference>
<dbReference type="InterPro" id="IPR042236">
    <property type="entry name" value="PI3K_accessory_sf"/>
</dbReference>
<accession>A0A024UJB2</accession>
<dbReference type="Pfam" id="PF21245">
    <property type="entry name" value="PI4KB-PIK1_PIK"/>
    <property type="match status" value="1"/>
</dbReference>
<dbReference type="SMART" id="SM00146">
    <property type="entry name" value="PI3Kc"/>
    <property type="match status" value="1"/>
</dbReference>
<feature type="region of interest" description="Disordered" evidence="5">
    <location>
        <begin position="455"/>
        <end position="496"/>
    </location>
</feature>
<dbReference type="EMBL" id="KI913955">
    <property type="protein sequence ID" value="ETW06526.1"/>
    <property type="molecule type" value="Genomic_DNA"/>
</dbReference>
<dbReference type="EC" id="2.7.1.67" evidence="2"/>
<dbReference type="Gene3D" id="3.30.1010.10">
    <property type="entry name" value="Phosphatidylinositol 3-kinase Catalytic Subunit, Chain A, domain 4"/>
    <property type="match status" value="1"/>
</dbReference>
<evidence type="ECO:0000256" key="1">
    <source>
        <dbReference type="ARBA" id="ARBA00001686"/>
    </source>
</evidence>
<dbReference type="SUPFAM" id="SSF56112">
    <property type="entry name" value="Protein kinase-like (PK-like)"/>
    <property type="match status" value="1"/>
</dbReference>
<dbReference type="InterPro" id="IPR057754">
    <property type="entry name" value="PI4-kinase_beta/PIK1_cat"/>
</dbReference>
<comment type="catalytic activity">
    <reaction evidence="1">
        <text>a 1,2-diacyl-sn-glycero-3-phospho-(1D-myo-inositol) + ATP = a 1,2-diacyl-sn-glycero-3-phospho-(1D-myo-inositol 4-phosphate) + ADP + H(+)</text>
        <dbReference type="Rhea" id="RHEA:19877"/>
        <dbReference type="ChEBI" id="CHEBI:15378"/>
        <dbReference type="ChEBI" id="CHEBI:30616"/>
        <dbReference type="ChEBI" id="CHEBI:57880"/>
        <dbReference type="ChEBI" id="CHEBI:58178"/>
        <dbReference type="ChEBI" id="CHEBI:456216"/>
        <dbReference type="EC" id="2.7.1.67"/>
    </reaction>
</comment>
<dbReference type="PROSITE" id="PS00915">
    <property type="entry name" value="PI3_4_KINASE_1"/>
    <property type="match status" value="1"/>
</dbReference>
<evidence type="ECO:0000256" key="4">
    <source>
        <dbReference type="ARBA" id="ARBA00022777"/>
    </source>
</evidence>
<proteinExistence type="predicted"/>
<feature type="domain" description="PI3K/PI4K catalytic" evidence="6">
    <location>
        <begin position="527"/>
        <end position="799"/>
    </location>
</feature>
<dbReference type="AlphaFoldDB" id="A0A024UJB2"/>
<dbReference type="GeneID" id="20079807"/>
<dbReference type="InterPro" id="IPR011009">
    <property type="entry name" value="Kinase-like_dom_sf"/>
</dbReference>
<reference evidence="7" key="1">
    <citation type="submission" date="2013-12" db="EMBL/GenBank/DDBJ databases">
        <title>The Genome Sequence of Aphanomyces invadans NJM9701.</title>
        <authorList>
            <consortium name="The Broad Institute Genomics Platform"/>
            <person name="Russ C."/>
            <person name="Tyler B."/>
            <person name="van West P."/>
            <person name="Dieguez-Uribeondo J."/>
            <person name="Young S.K."/>
            <person name="Zeng Q."/>
            <person name="Gargeya S."/>
            <person name="Fitzgerald M."/>
            <person name="Abouelleil A."/>
            <person name="Alvarado L."/>
            <person name="Chapman S.B."/>
            <person name="Gainer-Dewar J."/>
            <person name="Goldberg J."/>
            <person name="Griggs A."/>
            <person name="Gujja S."/>
            <person name="Hansen M."/>
            <person name="Howarth C."/>
            <person name="Imamovic A."/>
            <person name="Ireland A."/>
            <person name="Larimer J."/>
            <person name="McCowan C."/>
            <person name="Murphy C."/>
            <person name="Pearson M."/>
            <person name="Poon T.W."/>
            <person name="Priest M."/>
            <person name="Roberts A."/>
            <person name="Saif S."/>
            <person name="Shea T."/>
            <person name="Sykes S."/>
            <person name="Wortman J."/>
            <person name="Nusbaum C."/>
            <person name="Birren B."/>
        </authorList>
    </citation>
    <scope>NUCLEOTIDE SEQUENCE [LARGE SCALE GENOMIC DNA]</scope>
    <source>
        <strain evidence="7">NJM9701</strain>
    </source>
</reference>
<dbReference type="GO" id="GO:0048015">
    <property type="term" value="P:phosphatidylinositol-mediated signaling"/>
    <property type="evidence" value="ECO:0007669"/>
    <property type="project" value="TreeGrafter"/>
</dbReference>
<name>A0A024UJB2_9STRA</name>
<sequence length="814" mass="91478">MGHLICCGRRRNTNAPSASSDANEDGVERFRRFWDDKLKEVADLLSLGRSSETEASRNPFHVTLQLYAHKDVVDQLFVCYDEHPDEVEFYIPQLCTFLLHGQYDKNPALEFFLLSQCRRSLQFAHRLHWFLDSFCTRGTTYQSEGLSATVNTPSAEDGHLLHEIARQGGVPAKLFSMGLTEAECAVSKELMATRLMALQVAETSMDSPDHLALFQATPRFLRSLTDLADRLIPLPIADRKLHLRHGLAEIEATFFPTASTIYLPIGDTMHRVKRVVIDECFPFSTKERVPYLVCVEVVDFAVPGRARRGSSLGPAKSYTMKLPFNHRVTVAMSSSDDLAFPVAEPASNDGAASAAQPATSTAADATRPAMVDVQPRPRQLDNDGSTKTFVVESFNKSFTLSFRHGEEDDGEDEAGTGPDERDDDKVQVMGQWAKRPHRKNKQDGQTRMVELKHQVRSMDDDVPLRHGMDGDNLSSASGSPSVWSDADDGAAGGLPSTRIFHTAVEPDKSPTNSAPAKPVIAFRERWSDKERRLRQTSPFGMQPGWRLVPIIVKSHDDLRQEQFAAQIIAQCHRIFVDAALPLALRPYAVLATTGTCGLIEAVPDTVSLDSLKKNDPDYKSLLDFYERYFGSRSGSRFKRARVHFVQSLAAYSILCFVFQIKDRHNGNILVDADGYIIHIDFGFLFTNSPGGNIGFESAPFKLTDEFVELLDGPRSKLFREFRSLCVKAYWALHQNMDKLLLLVEMMLVNDQPELRLPCFSRGKKATMDELRQRLNPGLGKVACQEFVNDLIDQSLDNWRTRWYDKYQYCCMGIL</sequence>
<dbReference type="InterPro" id="IPR018936">
    <property type="entry name" value="PI3/4_kinase_CS"/>
</dbReference>
<feature type="compositionally biased region" description="Polar residues" evidence="5">
    <location>
        <begin position="472"/>
        <end position="482"/>
    </location>
</feature>
<feature type="region of interest" description="Disordered" evidence="5">
    <location>
        <begin position="401"/>
        <end position="424"/>
    </location>
</feature>
<dbReference type="CDD" id="cd05168">
    <property type="entry name" value="PI4Kc_III_beta"/>
    <property type="match status" value="1"/>
</dbReference>
<protein>
    <recommendedName>
        <fullName evidence="2">1-phosphatidylinositol 4-kinase</fullName>
        <ecNumber evidence="2">2.7.1.67</ecNumber>
    </recommendedName>
</protein>
<dbReference type="eggNOG" id="KOG0903">
    <property type="taxonomic scope" value="Eukaryota"/>
</dbReference>
<dbReference type="GO" id="GO:0005737">
    <property type="term" value="C:cytoplasm"/>
    <property type="evidence" value="ECO:0007669"/>
    <property type="project" value="TreeGrafter"/>
</dbReference>
<evidence type="ECO:0000256" key="5">
    <source>
        <dbReference type="SAM" id="MobiDB-lite"/>
    </source>
</evidence>
<evidence type="ECO:0000259" key="6">
    <source>
        <dbReference type="PROSITE" id="PS50290"/>
    </source>
</evidence>
<dbReference type="Pfam" id="PF00454">
    <property type="entry name" value="PI3_PI4_kinase"/>
    <property type="match status" value="1"/>
</dbReference>
<dbReference type="PANTHER" id="PTHR10048:SF22">
    <property type="entry name" value="PHOSPHATIDYLINOSITOL 4-KINASE BETA"/>
    <property type="match status" value="1"/>
</dbReference>
<dbReference type="InterPro" id="IPR015433">
    <property type="entry name" value="PI3/4_kinase"/>
</dbReference>
<dbReference type="InterPro" id="IPR016024">
    <property type="entry name" value="ARM-type_fold"/>
</dbReference>
<dbReference type="SUPFAM" id="SSF48371">
    <property type="entry name" value="ARM repeat"/>
    <property type="match status" value="1"/>
</dbReference>
<dbReference type="PANTHER" id="PTHR10048">
    <property type="entry name" value="PHOSPHATIDYLINOSITOL KINASE"/>
    <property type="match status" value="1"/>
</dbReference>
<dbReference type="Gene3D" id="1.10.1070.11">
    <property type="entry name" value="Phosphatidylinositol 3-/4-kinase, catalytic domain"/>
    <property type="match status" value="1"/>
</dbReference>